<reference evidence="2 3" key="1">
    <citation type="submission" date="2023-02" db="EMBL/GenBank/DDBJ databases">
        <title>LHISI_Scaffold_Assembly.</title>
        <authorList>
            <person name="Stuart O.P."/>
            <person name="Cleave R."/>
            <person name="Magrath M.J.L."/>
            <person name="Mikheyev A.S."/>
        </authorList>
    </citation>
    <scope>NUCLEOTIDE SEQUENCE [LARGE SCALE GENOMIC DNA]</scope>
    <source>
        <strain evidence="2">Daus_M_001</strain>
        <tissue evidence="2">Leg muscle</tissue>
    </source>
</reference>
<keyword evidence="1" id="KW-0812">Transmembrane</keyword>
<accession>A0ABQ9HM69</accession>
<evidence type="ECO:0000256" key="1">
    <source>
        <dbReference type="SAM" id="Phobius"/>
    </source>
</evidence>
<dbReference type="EMBL" id="JARBHB010000004">
    <property type="protein sequence ID" value="KAJ8885249.1"/>
    <property type="molecule type" value="Genomic_DNA"/>
</dbReference>
<name>A0ABQ9HM69_9NEOP</name>
<dbReference type="Proteomes" id="UP001159363">
    <property type="component" value="Chromosome X"/>
</dbReference>
<keyword evidence="1" id="KW-1133">Transmembrane helix</keyword>
<organism evidence="2 3">
    <name type="scientific">Dryococelus australis</name>
    <dbReference type="NCBI Taxonomy" id="614101"/>
    <lineage>
        <taxon>Eukaryota</taxon>
        <taxon>Metazoa</taxon>
        <taxon>Ecdysozoa</taxon>
        <taxon>Arthropoda</taxon>
        <taxon>Hexapoda</taxon>
        <taxon>Insecta</taxon>
        <taxon>Pterygota</taxon>
        <taxon>Neoptera</taxon>
        <taxon>Polyneoptera</taxon>
        <taxon>Phasmatodea</taxon>
        <taxon>Verophasmatodea</taxon>
        <taxon>Anareolatae</taxon>
        <taxon>Phasmatidae</taxon>
        <taxon>Eurycanthinae</taxon>
        <taxon>Dryococelus</taxon>
    </lineage>
</organism>
<evidence type="ECO:0000313" key="3">
    <source>
        <dbReference type="Proteomes" id="UP001159363"/>
    </source>
</evidence>
<keyword evidence="3" id="KW-1185">Reference proteome</keyword>
<feature type="transmembrane region" description="Helical" evidence="1">
    <location>
        <begin position="354"/>
        <end position="372"/>
    </location>
</feature>
<sequence>MGARNGMCSGEERRCYVVQIDNVKWRRVGLYERREQCEIRCPVTAVSDGAFQRGCVQVLECALLSIHVVLEVQDMCWRGSGNMLLRNRVCAGNVHNTYRECAEHMLASYFRFAKQVLDIVLGIGCRDAGHVLLVCSSCAIHVQDMFKTCAYIVQNMCRQSARHVPAICWVRTGSVLFRGRWKREIPEKAPRPTASSGTIPTCESPLTRPGIEPGSPWREASVLIAQPPWPHYALVNPEVPYRAQDNIFSWVAWMRKKKMLNTKRQKQLVYYFSEKQNNVEIRITASKISKLMFCYAGLSHASCAPEERVSTFTPFPAHLARQFLVCSATFFPGHRHFLRLIYGGMRSRHICQPFFCPLIVLAAAVINGLLSYTT</sequence>
<proteinExistence type="predicted"/>
<evidence type="ECO:0000313" key="2">
    <source>
        <dbReference type="EMBL" id="KAJ8885249.1"/>
    </source>
</evidence>
<comment type="caution">
    <text evidence="2">The sequence shown here is derived from an EMBL/GenBank/DDBJ whole genome shotgun (WGS) entry which is preliminary data.</text>
</comment>
<protein>
    <submittedName>
        <fullName evidence="2">Uncharacterized protein</fullName>
    </submittedName>
</protein>
<keyword evidence="1" id="KW-0472">Membrane</keyword>
<gene>
    <name evidence="2" type="ORF">PR048_011446</name>
</gene>